<reference evidence="1" key="1">
    <citation type="journal article" date="2021" name="Proc. Natl. Acad. Sci. U.S.A.">
        <title>A Catalog of Tens of Thousands of Viruses from Human Metagenomes Reveals Hidden Associations with Chronic Diseases.</title>
        <authorList>
            <person name="Tisza M.J."/>
            <person name="Buck C.B."/>
        </authorList>
    </citation>
    <scope>NUCLEOTIDE SEQUENCE</scope>
    <source>
        <strain evidence="1">CtniE2</strain>
    </source>
</reference>
<dbReference type="EMBL" id="BK015434">
    <property type="protein sequence ID" value="DAE06387.1"/>
    <property type="molecule type" value="Genomic_DNA"/>
</dbReference>
<protein>
    <submittedName>
        <fullName evidence="1">Uncharacterized protein</fullName>
    </submittedName>
</protein>
<proteinExistence type="predicted"/>
<name>A0A8S5PIT2_9CAUD</name>
<sequence length="30" mass="3734">MIRRNICSQLKQSVAHFVTNYWRKWGWLVI</sequence>
<organism evidence="1">
    <name type="scientific">Myoviridae sp. ctniE2</name>
    <dbReference type="NCBI Taxonomy" id="2825172"/>
    <lineage>
        <taxon>Viruses</taxon>
        <taxon>Duplodnaviria</taxon>
        <taxon>Heunggongvirae</taxon>
        <taxon>Uroviricota</taxon>
        <taxon>Caudoviricetes</taxon>
    </lineage>
</organism>
<evidence type="ECO:0000313" key="1">
    <source>
        <dbReference type="EMBL" id="DAE06387.1"/>
    </source>
</evidence>
<accession>A0A8S5PIT2</accession>